<feature type="domain" description="HTH tetR-type" evidence="3">
    <location>
        <begin position="2"/>
        <end position="62"/>
    </location>
</feature>
<keyword evidence="1 2" id="KW-0238">DNA-binding</keyword>
<reference evidence="4 5" key="2">
    <citation type="journal article" date="2010" name="Stand. Genomic Sci.">
        <title>Complete genome sequence of Sebaldella termitidis type strain (NCTC 11300).</title>
        <authorList>
            <person name="Harmon-Smith M."/>
            <person name="Celia L."/>
            <person name="Chertkov O."/>
            <person name="Lapidus A."/>
            <person name="Copeland A."/>
            <person name="Glavina Del Rio T."/>
            <person name="Nolan M."/>
            <person name="Lucas S."/>
            <person name="Tice H."/>
            <person name="Cheng J.F."/>
            <person name="Han C."/>
            <person name="Detter J.C."/>
            <person name="Bruce D."/>
            <person name="Goodwin L."/>
            <person name="Pitluck S."/>
            <person name="Pati A."/>
            <person name="Liolios K."/>
            <person name="Ivanova N."/>
            <person name="Mavromatis K."/>
            <person name="Mikhailova N."/>
            <person name="Chen A."/>
            <person name="Palaniappan K."/>
            <person name="Land M."/>
            <person name="Hauser L."/>
            <person name="Chang Y.J."/>
            <person name="Jeffries C.D."/>
            <person name="Brettin T."/>
            <person name="Goker M."/>
            <person name="Beck B."/>
            <person name="Bristow J."/>
            <person name="Eisen J.A."/>
            <person name="Markowitz V."/>
            <person name="Hugenholtz P."/>
            <person name="Kyrpides N.C."/>
            <person name="Klenk H.P."/>
            <person name="Chen F."/>
        </authorList>
    </citation>
    <scope>NUCLEOTIDE SEQUENCE [LARGE SCALE GENOMIC DNA]</scope>
    <source>
        <strain evidence="5">ATCC 33386 / NCTC 11300</strain>
    </source>
</reference>
<dbReference type="EMBL" id="CP001739">
    <property type="protein sequence ID" value="ACZ07184.1"/>
    <property type="molecule type" value="Genomic_DNA"/>
</dbReference>
<dbReference type="HOGENOM" id="CLU_069356_28_4_0"/>
<dbReference type="eggNOG" id="COG1309">
    <property type="taxonomic scope" value="Bacteria"/>
</dbReference>
<dbReference type="Gene3D" id="1.10.357.10">
    <property type="entry name" value="Tetracycline Repressor, domain 2"/>
    <property type="match status" value="1"/>
</dbReference>
<feature type="DNA-binding region" description="H-T-H motif" evidence="2">
    <location>
        <begin position="25"/>
        <end position="44"/>
    </location>
</feature>
<dbReference type="SUPFAM" id="SSF46689">
    <property type="entry name" value="Homeodomain-like"/>
    <property type="match status" value="1"/>
</dbReference>
<evidence type="ECO:0000259" key="3">
    <source>
        <dbReference type="PROSITE" id="PS50977"/>
    </source>
</evidence>
<evidence type="ECO:0000313" key="4">
    <source>
        <dbReference type="EMBL" id="ACZ07184.1"/>
    </source>
</evidence>
<proteinExistence type="predicted"/>
<keyword evidence="5" id="KW-1185">Reference proteome</keyword>
<dbReference type="InterPro" id="IPR001647">
    <property type="entry name" value="HTH_TetR"/>
</dbReference>
<gene>
    <name evidence="4" type="ordered locus">Sterm_0300</name>
</gene>
<evidence type="ECO:0000256" key="1">
    <source>
        <dbReference type="ARBA" id="ARBA00023125"/>
    </source>
</evidence>
<dbReference type="AlphaFoldDB" id="D1ALR6"/>
<evidence type="ECO:0000256" key="2">
    <source>
        <dbReference type="PROSITE-ProRule" id="PRU00335"/>
    </source>
</evidence>
<dbReference type="PROSITE" id="PS50977">
    <property type="entry name" value="HTH_TETR_2"/>
    <property type="match status" value="1"/>
</dbReference>
<protein>
    <submittedName>
        <fullName evidence="4">Transcriptional regulator, TetR family</fullName>
    </submittedName>
</protein>
<dbReference type="PRINTS" id="PR00455">
    <property type="entry name" value="HTHTETR"/>
</dbReference>
<dbReference type="GO" id="GO:0003677">
    <property type="term" value="F:DNA binding"/>
    <property type="evidence" value="ECO:0007669"/>
    <property type="project" value="UniProtKB-UniRule"/>
</dbReference>
<dbReference type="KEGG" id="str:Sterm_0300"/>
<reference evidence="5" key="1">
    <citation type="submission" date="2009-09" db="EMBL/GenBank/DDBJ databases">
        <title>The complete chromosome of Sebaldella termitidis ATCC 33386.</title>
        <authorList>
            <consortium name="US DOE Joint Genome Institute (JGI-PGF)"/>
            <person name="Lucas S."/>
            <person name="Copeland A."/>
            <person name="Lapidus A."/>
            <person name="Glavina del Rio T."/>
            <person name="Dalin E."/>
            <person name="Tice H."/>
            <person name="Bruce D."/>
            <person name="Goodwin L."/>
            <person name="Pitluck S."/>
            <person name="Kyrpides N."/>
            <person name="Mavromatis K."/>
            <person name="Ivanova N."/>
            <person name="Mikhailova N."/>
            <person name="Sims D."/>
            <person name="Meincke L."/>
            <person name="Brettin T."/>
            <person name="Detter J.C."/>
            <person name="Han C."/>
            <person name="Larimer F."/>
            <person name="Land M."/>
            <person name="Hauser L."/>
            <person name="Markowitz V."/>
            <person name="Cheng J.F."/>
            <person name="Hugenholtz P."/>
            <person name="Woyke T."/>
            <person name="Wu D."/>
            <person name="Eisen J.A."/>
        </authorList>
    </citation>
    <scope>NUCLEOTIDE SEQUENCE [LARGE SCALE GENOMIC DNA]</scope>
    <source>
        <strain evidence="5">ATCC 33386 / NCTC 11300</strain>
    </source>
</reference>
<accession>D1ALR6</accession>
<dbReference type="STRING" id="526218.Sterm_0300"/>
<evidence type="ECO:0000313" key="5">
    <source>
        <dbReference type="Proteomes" id="UP000000845"/>
    </source>
</evidence>
<dbReference type="Pfam" id="PF00440">
    <property type="entry name" value="TetR_N"/>
    <property type="match status" value="1"/>
</dbReference>
<dbReference type="RefSeq" id="WP_012859783.1">
    <property type="nucleotide sequence ID" value="NC_013517.1"/>
</dbReference>
<dbReference type="InterPro" id="IPR009057">
    <property type="entry name" value="Homeodomain-like_sf"/>
</dbReference>
<organism evidence="4 5">
    <name type="scientific">Sebaldella termitidis (strain ATCC 33386 / NCTC 11300)</name>
    <dbReference type="NCBI Taxonomy" id="526218"/>
    <lineage>
        <taxon>Bacteria</taxon>
        <taxon>Fusobacteriati</taxon>
        <taxon>Fusobacteriota</taxon>
        <taxon>Fusobacteriia</taxon>
        <taxon>Fusobacteriales</taxon>
        <taxon>Leptotrichiaceae</taxon>
        <taxon>Sebaldella</taxon>
    </lineage>
</organism>
<dbReference type="Proteomes" id="UP000000845">
    <property type="component" value="Chromosome"/>
</dbReference>
<sequence length="184" mass="21248">MISTKDKIIEYSIKLIKTKGYSSFSYDDIAQKLKISKAAVHHHFEKKEDLGIAVCQYLQSKIEDGSGKILKQGLHPWIFAETRINTIKSGEICPISSLQSDFDQFSPKLKKELKKTTEMEIEHFKKLVEKYAPGLTDYSQAVNSYLALKGALQYRRILGEEFYKESVMSIKKEFYDFLDKKESN</sequence>
<name>D1ALR6_SEBTE</name>